<comment type="cofactor">
    <cofactor evidence="1">
        <name>Mn(2+)</name>
        <dbReference type="ChEBI" id="CHEBI:29035"/>
    </cofactor>
</comment>
<keyword evidence="14" id="KW-1038">Host endoplasmic reticulum</keyword>
<dbReference type="InterPro" id="IPR007099">
    <property type="entry name" value="RNA-dir_pol_NSvirus"/>
</dbReference>
<proteinExistence type="inferred from homology"/>
<dbReference type="GO" id="GO:0044172">
    <property type="term" value="C:host cell endoplasmic reticulum-Golgi intermediate compartment"/>
    <property type="evidence" value="ECO:0007669"/>
    <property type="project" value="UniProtKB-SubCell"/>
</dbReference>
<dbReference type="Pfam" id="PF04196">
    <property type="entry name" value="Bunya_RdRp"/>
    <property type="match status" value="1"/>
</dbReference>
<dbReference type="Pfam" id="PF12603">
    <property type="entry name" value="L_PA-C-like"/>
    <property type="match status" value="1"/>
</dbReference>
<dbReference type="InterPro" id="IPR007322">
    <property type="entry name" value="RNA_pol_bunyavir"/>
</dbReference>
<gene>
    <name evidence="22" type="primary">RdRp</name>
</gene>
<evidence type="ECO:0000256" key="13">
    <source>
        <dbReference type="ARBA" id="ARBA00022844"/>
    </source>
</evidence>
<evidence type="ECO:0000256" key="6">
    <source>
        <dbReference type="ARBA" id="ARBA00012494"/>
    </source>
</evidence>
<accession>A0A2Z5WAC9</accession>
<dbReference type="GO" id="GO:0016787">
    <property type="term" value="F:hydrolase activity"/>
    <property type="evidence" value="ECO:0007669"/>
    <property type="project" value="UniProtKB-KW"/>
</dbReference>
<evidence type="ECO:0000256" key="7">
    <source>
        <dbReference type="ARBA" id="ARBA00018602"/>
    </source>
</evidence>
<keyword evidence="8" id="KW-0808">Transferase</keyword>
<evidence type="ECO:0000256" key="15">
    <source>
        <dbReference type="ARBA" id="ARBA00023211"/>
    </source>
</evidence>
<keyword evidence="13" id="KW-0946">Virion</keyword>
<reference evidence="22 23" key="1">
    <citation type="journal article" date="2017" name="Virus Res.">
        <title>Isolation and characterization of Kabuto Mountain virus, a new tick-borne phlebovirus from Haemaphysalis flava ticks in Japan.</title>
        <authorList>
            <person name="Ejiri H."/>
            <person name="Lim C.K."/>
            <person name="Isawa H."/>
            <person name="Yamaguchi Y."/>
            <person name="Fujita R."/>
            <person name="Takayama-Ito M."/>
            <person name="Kuwata R."/>
            <person name="Kobayashi D."/>
            <person name="Horiya M."/>
            <person name="Posadas-Herrera G."/>
            <person name="Iizuka-Shiota I."/>
            <person name="Kakiuchi S."/>
            <person name="Katayama Y."/>
            <person name="Hayashi T."/>
            <person name="Sasaki T."/>
            <person name="Kobayashi M."/>
            <person name="Morikawa S."/>
            <person name="Maeda K."/>
            <person name="Mizutani T."/>
            <person name="Kaku K."/>
            <person name="Saijo M."/>
            <person name="Sawabe K."/>
        </authorList>
    </citation>
    <scope>NUCLEOTIDE SEQUENCE [LARGE SCALE GENOMIC DNA]</scope>
    <source>
        <strain evidence="22 23">T32</strain>
    </source>
</reference>
<keyword evidence="12" id="KW-0460">Magnesium</keyword>
<evidence type="ECO:0000256" key="8">
    <source>
        <dbReference type="ARBA" id="ARBA00022679"/>
    </source>
</evidence>
<protein>
    <recommendedName>
        <fullName evidence="7">RNA-directed RNA polymerase L</fullName>
        <ecNumber evidence="6">2.7.7.48</ecNumber>
    </recommendedName>
    <alternativeName>
        <fullName evidence="16">Large structural protein</fullName>
    </alternativeName>
    <alternativeName>
        <fullName evidence="18">Replicase</fullName>
    </alternativeName>
    <alternativeName>
        <fullName evidence="17">Transcriptase</fullName>
    </alternativeName>
</protein>
<evidence type="ECO:0000256" key="1">
    <source>
        <dbReference type="ARBA" id="ARBA00001936"/>
    </source>
</evidence>
<evidence type="ECO:0000256" key="4">
    <source>
        <dbReference type="ARBA" id="ARBA00004328"/>
    </source>
</evidence>
<keyword evidence="22" id="KW-0696">RNA-directed RNA polymerase</keyword>
<dbReference type="Proteomes" id="UP000250030">
    <property type="component" value="Genome"/>
</dbReference>
<dbReference type="GO" id="GO:0046872">
    <property type="term" value="F:metal ion binding"/>
    <property type="evidence" value="ECO:0007669"/>
    <property type="project" value="UniProtKB-KW"/>
</dbReference>
<keyword evidence="15" id="KW-0464">Manganese</keyword>
<evidence type="ECO:0000313" key="23">
    <source>
        <dbReference type="Proteomes" id="UP000250030"/>
    </source>
</evidence>
<dbReference type="Pfam" id="PF15518">
    <property type="entry name" value="L_protein_N"/>
    <property type="match status" value="1"/>
</dbReference>
<evidence type="ECO:0000256" key="19">
    <source>
        <dbReference type="ARBA" id="ARBA00034123"/>
    </source>
</evidence>
<dbReference type="PROSITE" id="PS50525">
    <property type="entry name" value="RDRP_SSRNA_NEG_SEG"/>
    <property type="match status" value="1"/>
</dbReference>
<evidence type="ECO:0000256" key="9">
    <source>
        <dbReference type="ARBA" id="ARBA00022723"/>
    </source>
</evidence>
<comment type="subcellular location">
    <subcellularLocation>
        <location evidence="3">Host Golgi apparatus</location>
    </subcellularLocation>
    <subcellularLocation>
        <location evidence="5">Host endoplasmic reticulum-Golgi intermediate compartment</location>
    </subcellularLocation>
    <subcellularLocation>
        <location evidence="4">Virion</location>
    </subcellularLocation>
</comment>
<keyword evidence="11" id="KW-1040">Host Golgi apparatus</keyword>
<keyword evidence="9" id="KW-0479">Metal-binding</keyword>
<evidence type="ECO:0000259" key="21">
    <source>
        <dbReference type="PROSITE" id="PS50525"/>
    </source>
</evidence>
<sequence>MLQAICSRTPLDGDFTCPPSRTYRSLQDRPSIPTFLVRMDGSDICITFDLSDITSASTGSSLQPEYKITKIEASTFIHDFTFAHLAPQTDVRLKSVFPTMGDTYDGWTPDYICKRLDGSHNVVEFTTNRSPREAALFTAFNQKVGKYEIPLKVRSQVSKIFFAVIAVGDDLIISNLELNRAEVEELCFRFILARAVFAELLDRAVIPEFENPDEDKHMREVRIALSDIKFKWEMTEEKFHPFTRQLYERYQNMTPDTDWINQKTIEALDMSGRSIFEDHYLHLSTREQRLERNRQVCLEETEEWTSDFNGRAQRSPLDHKSTICAPAIIPVVSEDTSSLTRYEKLPVFLEHEDSTGKMWTEAFYRLKCGDVERAEEDVEAELHFAMTPDSEQEQEAKKLRQKFHRVRVNLPKEDWVDIAQQGVEAKSLRNHPVIERKREESKRTFPLTTLTDDIESFFREDGNLFSDDHEQEPPAPILEVLKTNAMVQEVHGIEARTNPWFMASYQFLRRPLGIWLVLMCCIATELCLSLKQHCPSKTFILKKLRFFDIFLIIKPTNSASHVFWSLAFPNCAIKGWIHTSHCFKATNTNGTWHWTEFVSHKMSKLTNLVKVLSTIFNCNWFWQEFYEVPFWIPESHLDSQQKEGLKRAREMLRLCLMVMLEDKARTEEIVTATRYVYMEGFVSHPLLPKPQKMLKKLPEMARTKLQVWLLNKVTHVMQWISGHPFRVFAAGRAAEWTGIVNMYSWTPITTTQKLISLFYLGYLKNKEESPERNATVGMYKKILEYEDLHPGRYDFLGLGDPDWSDIKFHEYSISLIKFMSELGVVTLRQRWGDNILSVMWTDFLEGLASLDLEKIATLKASSNFGPEWYEKRHDGEKYHRTKVLQRVAEYVDKGKTYVFEILKDCLETVENRGHMHVCLFKKPQHGGLREIYVLGFEERVVQLVIESLARQVCKRFKSETMMNPKNKLNIPENHGLMSTKICGSQSQTVCASADAQKWNQGHHVTKFALMLCTFYPESLHPFIMRACSLFMRKRIMIDQSLLDLIDSNLNLQSSDEYLMKIHSVYHGRDTTRWMEKGGGYIQTETGMMQGILHYTSSLFHTIYQEWLKSFFTSLIRSRVERVPRTRTHVDVLQSSDDSGVMISFPAEDPATVERYRFFAATCFIFKGIFGRLLGIYSSVKTTNNTLYLLEFNSEFFFHMNHNRPLFRWIAACDVISEQESLAARQEEMYNNLTAVVEGGGSFSLAGFCQFGQSLLHYNLLGMTISSVFLDFLFLARRLWDPSLGLFLLDSPYAAGLAGFKYNLWVVVCNSPLGKKYRLCLERISADSEEEVRAGKKTLDTTQSGTLLQAITIRFGDWKKWKRLVESLNLPSDWLERLDQDPEVLYRRPRTPDEVKLKIAEKVHSPGVSSSLSRGNAVVRIISASVYILTRSILTDSTAWMMDVDSVKKKSLLLRITESIQKIEQFPETITLSQVQLLFPLQIEYERLRAHLTGYTAIGGAFYQKNKVIIQTKINVLEIEKFQRGKPEDLVADKWFGFSRSKMTPRVFSEAWDQLQATITWISESPEVTLAASPFLHHSPLRNFLSRLDLKGREIRIVGAPIKKSSGVSNISTAIRDNFFPKYQLTYSPDEEAVERSEAAGLLKHCLFLVLVGPYTDTTKISMVEHLLTVADPVILRPGQGKTRTNTLALLQTFYGEHGKDVIFNSIEHANCGVIGGFSHRQKSRVEGDRILYFGDGVWRGLVDGFQVQITVFTPRNTTLTHVKSIEILDEKAIRTLSIFLRNWCDEMEVYNKADTSDLFRTTGNFYVYDFNIASSKNKFGAPIFLAKSTIYKTIILDPSRLTLAIHGMTINLVYQETGIIGSYNRLDRRFHVLSYTGRDTDVTEASAKLLSQLGKTDWFPSKEPTFSWMTMRALPISTVDTILSRMESNQRIPGFDFDKLRVCLKDILESSLRRRGLFLSPLAEAGRRLFQDEVDLAGFMQWGLDDDFINQRDPVLDIIDELSREVDEEILDLTDLGPMGLMEVHETLSSKYYHHRLLDLVVDEAVRRMGVDGLRELVKDHRCLEQYREIALRIFRIMGLNEEHLVLYSQQLPETEVGLVAGDDDLG</sequence>
<dbReference type="KEGG" id="vg:35382906"/>
<dbReference type="GO" id="GO:0006351">
    <property type="term" value="P:DNA-templated transcription"/>
    <property type="evidence" value="ECO:0007669"/>
    <property type="project" value="InterPro"/>
</dbReference>
<comment type="function">
    <text evidence="20">RNA-dependent RNA polymerase, which is responsible for the replication and transcription of the viral RNA genome using antigenomic RNA as an intermediate. During transcription, synthesizes subgenomic RNAs and assures their capping by a cap-snatching mechanism, which involves the endonuclease activity cleaving the host capped pre-mRNAs. These short capped RNAs are then used as primers for viral transcription. The 3'-end of subgenomic mRNAs molecules are not polyadenylated. During replication, the polymerase binds the 5' and 3' vRNA extremities at distinct sites. In turn, significant conformational changes occur in the polymerase and in vRNA to initiate active RNA synthesis. As a consequence of the use of the same enzyme for both transcription and replication, these mechanisms need to be well coordinated.</text>
</comment>
<dbReference type="GO" id="GO:0044423">
    <property type="term" value="C:virion component"/>
    <property type="evidence" value="ECO:0007669"/>
    <property type="project" value="UniProtKB-KW"/>
</dbReference>
<evidence type="ECO:0000256" key="10">
    <source>
        <dbReference type="ARBA" id="ARBA00022801"/>
    </source>
</evidence>
<evidence type="ECO:0000256" key="16">
    <source>
        <dbReference type="ARBA" id="ARBA00030285"/>
    </source>
</evidence>
<dbReference type="GO" id="GO:0044177">
    <property type="term" value="C:host cell Golgi apparatus"/>
    <property type="evidence" value="ECO:0007669"/>
    <property type="project" value="UniProtKB-SubCell"/>
</dbReference>
<dbReference type="RefSeq" id="YP_009449450.1">
    <property type="nucleotide sequence ID" value="NC_036604.1"/>
</dbReference>
<dbReference type="InterPro" id="IPR029124">
    <property type="entry name" value="L_protein_N"/>
</dbReference>
<dbReference type="InterPro" id="IPR022531">
    <property type="entry name" value="L_PA-C-like"/>
</dbReference>
<name>A0A2Z5WAC9_9VIRU</name>
<evidence type="ECO:0000256" key="14">
    <source>
        <dbReference type="ARBA" id="ARBA00023184"/>
    </source>
</evidence>
<evidence type="ECO:0000256" key="2">
    <source>
        <dbReference type="ARBA" id="ARBA00001946"/>
    </source>
</evidence>
<dbReference type="GO" id="GO:0039694">
    <property type="term" value="P:viral RNA genome replication"/>
    <property type="evidence" value="ECO:0007669"/>
    <property type="project" value="InterPro"/>
</dbReference>
<evidence type="ECO:0000256" key="3">
    <source>
        <dbReference type="ARBA" id="ARBA00004136"/>
    </source>
</evidence>
<dbReference type="EC" id="2.7.7.48" evidence="6"/>
<evidence type="ECO:0000256" key="11">
    <source>
        <dbReference type="ARBA" id="ARBA00022812"/>
    </source>
</evidence>
<keyword evidence="23" id="KW-1185">Reference proteome</keyword>
<feature type="domain" description="RdRp catalytic" evidence="21">
    <location>
        <begin position="978"/>
        <end position="1175"/>
    </location>
</feature>
<evidence type="ECO:0000256" key="18">
    <source>
        <dbReference type="ARBA" id="ARBA00031012"/>
    </source>
</evidence>
<evidence type="ECO:0000256" key="5">
    <source>
        <dbReference type="ARBA" id="ARBA00004452"/>
    </source>
</evidence>
<organism evidence="22 23">
    <name type="scientific">Kabuto mountain virus</name>
    <dbReference type="NCBI Taxonomy" id="1851087"/>
    <lineage>
        <taxon>Viruses</taxon>
        <taxon>Riboviria</taxon>
        <taxon>Orthornavirae</taxon>
        <taxon>Negarnaviricota</taxon>
        <taxon>Polyploviricotina</taxon>
        <taxon>Bunyaviricetes</taxon>
        <taxon>Hareavirales</taxon>
        <taxon>Phenuiviridae</taxon>
        <taxon>Uukuvirus</taxon>
        <taxon>Uukuvirus kabutoense</taxon>
    </lineage>
</organism>
<keyword evidence="10" id="KW-0378">Hydrolase</keyword>
<keyword evidence="22" id="KW-0548">Nucleotidyltransferase</keyword>
<dbReference type="EMBL" id="LC153711">
    <property type="protein sequence ID" value="BBB86754.1"/>
    <property type="molecule type" value="Viral_cRNA"/>
</dbReference>
<evidence type="ECO:0000313" key="22">
    <source>
        <dbReference type="EMBL" id="BBB86754.1"/>
    </source>
</evidence>
<dbReference type="GO" id="GO:0003968">
    <property type="term" value="F:RNA-directed RNA polymerase activity"/>
    <property type="evidence" value="ECO:0007669"/>
    <property type="project" value="UniProtKB-KW"/>
</dbReference>
<comment type="cofactor">
    <cofactor evidence="2">
        <name>Mg(2+)</name>
        <dbReference type="ChEBI" id="CHEBI:18420"/>
    </cofactor>
</comment>
<dbReference type="GeneID" id="35382906"/>
<evidence type="ECO:0000256" key="12">
    <source>
        <dbReference type="ARBA" id="ARBA00022842"/>
    </source>
</evidence>
<evidence type="ECO:0000256" key="20">
    <source>
        <dbReference type="ARBA" id="ARBA00046037"/>
    </source>
</evidence>
<evidence type="ECO:0000256" key="17">
    <source>
        <dbReference type="ARBA" id="ARBA00030436"/>
    </source>
</evidence>
<comment type="similarity">
    <text evidence="19">Belongs to the Bunyavirales RNA polymerase family.</text>
</comment>